<proteinExistence type="predicted"/>
<keyword evidence="4" id="KW-0539">Nucleus</keyword>
<sequence>MNHFVPDFEIDQDDSIPTSRFSHPNKPEDELMELLWQNGQVVIQSQNQRNSKKSPPTKITPSSASASTAVTTEEAPPSYQLFMQEDEMASWLHYPLEEDDSFQRDFCADLLYPTSSSNYTHSNNKSTTQIPDNRRLEDNNQYHDQHQHLDPPKPPIPPAKRTELETGFGHFRRFSRPNGNGNGRDVESRPSGCDKAVKESTVVESNDISTVKLSPIVSNGENFTTGSMSTNHDAAATYDLTMTSSSGGSRESAEPSTNPPTTNDRKRKAGEHEEHDDEDAKFEAADTKKQIRGSASARRSRAAEVHNLSERRRRDRINEKMKALQELIPRCNKSDKASMLDEAIEYLKSLQMQVQMMSMGCSMVPMVFPGVQPYMSPMGMGMGMGMGIGMDMGLRRPMMPFPQVLAGSSMPRPATAAHLGPRFPMPAYHVPSGSSPDVSAIRPNPSDQSANHIGIHGPNPMQAPFSDSYQRYLSLYSMQAPPGPPQVQTNAQPSTSKGVENHGNQKLD</sequence>
<organism evidence="7 8">
    <name type="scientific">Thalictrum thalictroides</name>
    <name type="common">Rue-anemone</name>
    <name type="synonym">Anemone thalictroides</name>
    <dbReference type="NCBI Taxonomy" id="46969"/>
    <lineage>
        <taxon>Eukaryota</taxon>
        <taxon>Viridiplantae</taxon>
        <taxon>Streptophyta</taxon>
        <taxon>Embryophyta</taxon>
        <taxon>Tracheophyta</taxon>
        <taxon>Spermatophyta</taxon>
        <taxon>Magnoliopsida</taxon>
        <taxon>Ranunculales</taxon>
        <taxon>Ranunculaceae</taxon>
        <taxon>Thalictroideae</taxon>
        <taxon>Thalictrum</taxon>
    </lineage>
</organism>
<accession>A0A7J6V9D8</accession>
<dbReference type="Proteomes" id="UP000554482">
    <property type="component" value="Unassembled WGS sequence"/>
</dbReference>
<comment type="caution">
    <text evidence="7">The sequence shown here is derived from an EMBL/GenBank/DDBJ whole genome shotgun (WGS) entry which is preliminary data.</text>
</comment>
<feature type="compositionally biased region" description="Polar residues" evidence="5">
    <location>
        <begin position="486"/>
        <end position="498"/>
    </location>
</feature>
<evidence type="ECO:0000256" key="1">
    <source>
        <dbReference type="ARBA" id="ARBA00004123"/>
    </source>
</evidence>
<comment type="subcellular location">
    <subcellularLocation>
        <location evidence="1">Nucleus</location>
    </subcellularLocation>
</comment>
<feature type="compositionally biased region" description="Basic and acidic residues" evidence="5">
    <location>
        <begin position="301"/>
        <end position="315"/>
    </location>
</feature>
<dbReference type="PROSITE" id="PS50888">
    <property type="entry name" value="BHLH"/>
    <property type="match status" value="1"/>
</dbReference>
<keyword evidence="8" id="KW-1185">Reference proteome</keyword>
<feature type="region of interest" description="Disordered" evidence="5">
    <location>
        <begin position="170"/>
        <end position="202"/>
    </location>
</feature>
<dbReference type="PANTHER" id="PTHR46807:SF8">
    <property type="entry name" value="TRANSCRIPTION FACTOR PIF1-LIKE ISOFORM X2"/>
    <property type="match status" value="1"/>
</dbReference>
<dbReference type="OrthoDB" id="690068at2759"/>
<dbReference type="InterPro" id="IPR036638">
    <property type="entry name" value="HLH_DNA-bd_sf"/>
</dbReference>
<feature type="region of interest" description="Disordered" evidence="5">
    <location>
        <begin position="143"/>
        <end position="162"/>
    </location>
</feature>
<feature type="compositionally biased region" description="Polar residues" evidence="5">
    <location>
        <begin position="113"/>
        <end position="131"/>
    </location>
</feature>
<evidence type="ECO:0000313" key="7">
    <source>
        <dbReference type="EMBL" id="KAF5181714.1"/>
    </source>
</evidence>
<dbReference type="InterPro" id="IPR011598">
    <property type="entry name" value="bHLH_dom"/>
</dbReference>
<dbReference type="GO" id="GO:0046983">
    <property type="term" value="F:protein dimerization activity"/>
    <property type="evidence" value="ECO:0007669"/>
    <property type="project" value="InterPro"/>
</dbReference>
<name>A0A7J6V9D8_THATH</name>
<dbReference type="AlphaFoldDB" id="A0A7J6V9D8"/>
<evidence type="ECO:0000256" key="2">
    <source>
        <dbReference type="ARBA" id="ARBA00023015"/>
    </source>
</evidence>
<evidence type="ECO:0000256" key="4">
    <source>
        <dbReference type="ARBA" id="ARBA00023242"/>
    </source>
</evidence>
<dbReference type="PANTHER" id="PTHR46807">
    <property type="entry name" value="TRANSCRIPTION FACTOR PIF3"/>
    <property type="match status" value="1"/>
</dbReference>
<feature type="compositionally biased region" description="Low complexity" evidence="5">
    <location>
        <begin position="53"/>
        <end position="69"/>
    </location>
</feature>
<dbReference type="InterPro" id="IPR047265">
    <property type="entry name" value="PIF1-like_bHLH"/>
</dbReference>
<dbReference type="GO" id="GO:0003700">
    <property type="term" value="F:DNA-binding transcription factor activity"/>
    <property type="evidence" value="ECO:0007669"/>
    <property type="project" value="InterPro"/>
</dbReference>
<keyword evidence="3" id="KW-0804">Transcription</keyword>
<evidence type="ECO:0000259" key="6">
    <source>
        <dbReference type="PROSITE" id="PS50888"/>
    </source>
</evidence>
<evidence type="ECO:0000313" key="8">
    <source>
        <dbReference type="Proteomes" id="UP000554482"/>
    </source>
</evidence>
<dbReference type="GO" id="GO:0005634">
    <property type="term" value="C:nucleus"/>
    <property type="evidence" value="ECO:0007669"/>
    <property type="project" value="UniProtKB-SubCell"/>
</dbReference>
<feature type="region of interest" description="Disordered" evidence="5">
    <location>
        <begin position="1"/>
        <end position="28"/>
    </location>
</feature>
<feature type="region of interest" description="Disordered" evidence="5">
    <location>
        <begin position="45"/>
        <end position="73"/>
    </location>
</feature>
<feature type="compositionally biased region" description="Polar residues" evidence="5">
    <location>
        <begin position="241"/>
        <end position="262"/>
    </location>
</feature>
<evidence type="ECO:0000256" key="5">
    <source>
        <dbReference type="SAM" id="MobiDB-lite"/>
    </source>
</evidence>
<feature type="region of interest" description="Disordered" evidence="5">
    <location>
        <begin position="241"/>
        <end position="315"/>
    </location>
</feature>
<feature type="region of interest" description="Disordered" evidence="5">
    <location>
        <begin position="113"/>
        <end position="134"/>
    </location>
</feature>
<dbReference type="Gene3D" id="4.10.280.10">
    <property type="entry name" value="Helix-loop-helix DNA-binding domain"/>
    <property type="match status" value="1"/>
</dbReference>
<gene>
    <name evidence="7" type="ORF">FRX31_028699</name>
</gene>
<protein>
    <submittedName>
        <fullName evidence="7">Transcription factor like</fullName>
    </submittedName>
</protein>
<reference evidence="7 8" key="1">
    <citation type="submission" date="2020-06" db="EMBL/GenBank/DDBJ databases">
        <title>Transcriptomic and genomic resources for Thalictrum thalictroides and T. hernandezii: Facilitating candidate gene discovery in an emerging model plant lineage.</title>
        <authorList>
            <person name="Arias T."/>
            <person name="Riano-Pachon D.M."/>
            <person name="Di Stilio V.S."/>
        </authorList>
    </citation>
    <scope>NUCLEOTIDE SEQUENCE [LARGE SCALE GENOMIC DNA]</scope>
    <source>
        <strain evidence="8">cv. WT478/WT964</strain>
        <tissue evidence="7">Leaves</tissue>
    </source>
</reference>
<dbReference type="EMBL" id="JABWDY010035813">
    <property type="protein sequence ID" value="KAF5181714.1"/>
    <property type="molecule type" value="Genomic_DNA"/>
</dbReference>
<feature type="domain" description="BHLH" evidence="6">
    <location>
        <begin position="301"/>
        <end position="350"/>
    </location>
</feature>
<dbReference type="FunFam" id="4.10.280.10:FF:000004">
    <property type="entry name" value="Basic helix-loop-helix transcription factor"/>
    <property type="match status" value="1"/>
</dbReference>
<dbReference type="InterPro" id="IPR044273">
    <property type="entry name" value="PIF3-like"/>
</dbReference>
<dbReference type="CDD" id="cd11445">
    <property type="entry name" value="bHLH_AtPIF_like"/>
    <property type="match status" value="1"/>
</dbReference>
<evidence type="ECO:0000256" key="3">
    <source>
        <dbReference type="ARBA" id="ARBA00023163"/>
    </source>
</evidence>
<dbReference type="SMART" id="SM00353">
    <property type="entry name" value="HLH"/>
    <property type="match status" value="1"/>
</dbReference>
<feature type="region of interest" description="Disordered" evidence="5">
    <location>
        <begin position="431"/>
        <end position="508"/>
    </location>
</feature>
<feature type="compositionally biased region" description="Basic and acidic residues" evidence="5">
    <location>
        <begin position="499"/>
        <end position="508"/>
    </location>
</feature>
<dbReference type="SUPFAM" id="SSF47459">
    <property type="entry name" value="HLH, helix-loop-helix DNA-binding domain"/>
    <property type="match status" value="1"/>
</dbReference>
<keyword evidence="2" id="KW-0805">Transcription regulation</keyword>
<dbReference type="Pfam" id="PF00010">
    <property type="entry name" value="HLH"/>
    <property type="match status" value="1"/>
</dbReference>